<sequence>MYILADFIESLGNLDSLFVFKLCLIGYSGCFGFDSHFGRSKNYVLSLSKLIKTFIQNKVPHNC</sequence>
<comment type="caution">
    <text evidence="1">The sequence shown here is derived from an EMBL/GenBank/DDBJ whole genome shotgun (WGS) entry which is preliminary data.</text>
</comment>
<evidence type="ECO:0000313" key="1">
    <source>
        <dbReference type="EMBL" id="KRN82110.1"/>
    </source>
</evidence>
<dbReference type="STRING" id="319653.SAMN04487973_11447"/>
<evidence type="ECO:0000313" key="4">
    <source>
        <dbReference type="Proteomes" id="UP000182818"/>
    </source>
</evidence>
<accession>A0A0R2JY30</accession>
<gene>
    <name evidence="1" type="ORF">IV87_GL000487</name>
    <name evidence="2" type="ORF">SAMN04487973_11447</name>
</gene>
<dbReference type="AlphaFoldDB" id="A0A0R2JY30"/>
<protein>
    <submittedName>
        <fullName evidence="1">Uncharacterized protein</fullName>
    </submittedName>
</protein>
<keyword evidence="4" id="KW-1185">Reference proteome</keyword>
<reference evidence="2 4" key="2">
    <citation type="submission" date="2016-10" db="EMBL/GenBank/DDBJ databases">
        <authorList>
            <person name="Varghese N."/>
            <person name="Submissions S."/>
        </authorList>
    </citation>
    <scope>NUCLEOTIDE SEQUENCE [LARGE SCALE GENOMIC DNA]</scope>
    <source>
        <strain evidence="2 4">CGMCC 1.3889</strain>
    </source>
</reference>
<dbReference type="Proteomes" id="UP000182818">
    <property type="component" value="Unassembled WGS sequence"/>
</dbReference>
<evidence type="ECO:0000313" key="3">
    <source>
        <dbReference type="Proteomes" id="UP000051749"/>
    </source>
</evidence>
<dbReference type="EMBL" id="JQBY01000014">
    <property type="protein sequence ID" value="KRN82110.1"/>
    <property type="molecule type" value="Genomic_DNA"/>
</dbReference>
<reference evidence="1 3" key="1">
    <citation type="journal article" date="2015" name="Genome Announc.">
        <title>Expanding the biotechnology potential of lactobacilli through comparative genomics of 213 strains and associated genera.</title>
        <authorList>
            <person name="Sun Z."/>
            <person name="Harris H.M."/>
            <person name="McCann A."/>
            <person name="Guo C."/>
            <person name="Argimon S."/>
            <person name="Zhang W."/>
            <person name="Yang X."/>
            <person name="Jeffery I.B."/>
            <person name="Cooney J.C."/>
            <person name="Kagawa T.F."/>
            <person name="Liu W."/>
            <person name="Song Y."/>
            <person name="Salvetti E."/>
            <person name="Wrobel A."/>
            <person name="Rasinkangas P."/>
            <person name="Parkhill J."/>
            <person name="Rea M.C."/>
            <person name="O'Sullivan O."/>
            <person name="Ritari J."/>
            <person name="Douillard F.P."/>
            <person name="Paul Ross R."/>
            <person name="Yang R."/>
            <person name="Briner A.E."/>
            <person name="Felis G.E."/>
            <person name="de Vos W.M."/>
            <person name="Barrangou R."/>
            <person name="Klaenhammer T.R."/>
            <person name="Caufield P.W."/>
            <person name="Cui Y."/>
            <person name="Zhang H."/>
            <person name="O'Toole P.W."/>
        </authorList>
    </citation>
    <scope>NUCLEOTIDE SEQUENCE [LARGE SCALE GENOMIC DNA]</scope>
    <source>
        <strain evidence="1 3">DSM 22301</strain>
    </source>
</reference>
<proteinExistence type="predicted"/>
<evidence type="ECO:0000313" key="2">
    <source>
        <dbReference type="EMBL" id="SER73112.1"/>
    </source>
</evidence>
<organism evidence="1 3">
    <name type="scientific">Pediococcus ethanolidurans</name>
    <dbReference type="NCBI Taxonomy" id="319653"/>
    <lineage>
        <taxon>Bacteria</taxon>
        <taxon>Bacillati</taxon>
        <taxon>Bacillota</taxon>
        <taxon>Bacilli</taxon>
        <taxon>Lactobacillales</taxon>
        <taxon>Lactobacillaceae</taxon>
        <taxon>Pediococcus</taxon>
    </lineage>
</organism>
<name>A0A0R2JY30_9LACO</name>
<dbReference type="PATRIC" id="fig|319653.3.peg.497"/>
<dbReference type="Proteomes" id="UP000051749">
    <property type="component" value="Unassembled WGS sequence"/>
</dbReference>
<dbReference type="EMBL" id="FOGK01000014">
    <property type="protein sequence ID" value="SER73112.1"/>
    <property type="molecule type" value="Genomic_DNA"/>
</dbReference>